<dbReference type="Pfam" id="PF12315">
    <property type="entry name" value="DA1-like"/>
    <property type="match status" value="1"/>
</dbReference>
<feature type="domain" description="Protein DA1-like" evidence="2">
    <location>
        <begin position="58"/>
        <end position="178"/>
    </location>
</feature>
<protein>
    <recommendedName>
        <fullName evidence="2">Protein DA1-like domain-containing protein</fullName>
    </recommendedName>
</protein>
<feature type="compositionally biased region" description="Polar residues" evidence="1">
    <location>
        <begin position="114"/>
        <end position="124"/>
    </location>
</feature>
<dbReference type="OrthoDB" id="25414at2759"/>
<reference evidence="3" key="1">
    <citation type="submission" date="2022-04" db="EMBL/GenBank/DDBJ databases">
        <title>Carnegiea gigantea Genome sequencing and assembly v2.</title>
        <authorList>
            <person name="Copetti D."/>
            <person name="Sanderson M.J."/>
            <person name="Burquez A."/>
            <person name="Wojciechowski M.F."/>
        </authorList>
    </citation>
    <scope>NUCLEOTIDE SEQUENCE</scope>
    <source>
        <strain evidence="3">SGP5-SGP5p</strain>
        <tissue evidence="3">Aerial part</tissue>
    </source>
</reference>
<dbReference type="InterPro" id="IPR022087">
    <property type="entry name" value="DA1-like_dom"/>
</dbReference>
<dbReference type="GO" id="GO:0043130">
    <property type="term" value="F:ubiquitin binding"/>
    <property type="evidence" value="ECO:0007669"/>
    <property type="project" value="TreeGrafter"/>
</dbReference>
<dbReference type="PANTHER" id="PTHR24209">
    <property type="entry name" value="PROTEIN DA1-RELATED 2"/>
    <property type="match status" value="1"/>
</dbReference>
<name>A0A9Q1QSJ0_9CARY</name>
<evidence type="ECO:0000313" key="4">
    <source>
        <dbReference type="Proteomes" id="UP001153076"/>
    </source>
</evidence>
<dbReference type="PANTHER" id="PTHR24209:SF25">
    <property type="entry name" value="PROTEIN DA1-RELATED 1"/>
    <property type="match status" value="1"/>
</dbReference>
<organism evidence="3 4">
    <name type="scientific">Carnegiea gigantea</name>
    <dbReference type="NCBI Taxonomy" id="171969"/>
    <lineage>
        <taxon>Eukaryota</taxon>
        <taxon>Viridiplantae</taxon>
        <taxon>Streptophyta</taxon>
        <taxon>Embryophyta</taxon>
        <taxon>Tracheophyta</taxon>
        <taxon>Spermatophyta</taxon>
        <taxon>Magnoliopsida</taxon>
        <taxon>eudicotyledons</taxon>
        <taxon>Gunneridae</taxon>
        <taxon>Pentapetalae</taxon>
        <taxon>Caryophyllales</taxon>
        <taxon>Cactineae</taxon>
        <taxon>Cactaceae</taxon>
        <taxon>Cactoideae</taxon>
        <taxon>Echinocereeae</taxon>
        <taxon>Carnegiea</taxon>
    </lineage>
</organism>
<dbReference type="AlphaFoldDB" id="A0A9Q1QSJ0"/>
<feature type="region of interest" description="Disordered" evidence="1">
    <location>
        <begin position="110"/>
        <end position="129"/>
    </location>
</feature>
<dbReference type="EMBL" id="JAKOGI010000013">
    <property type="protein sequence ID" value="KAJ8450735.1"/>
    <property type="molecule type" value="Genomic_DNA"/>
</dbReference>
<keyword evidence="4" id="KW-1185">Reference proteome</keyword>
<evidence type="ECO:0000313" key="3">
    <source>
        <dbReference type="EMBL" id="KAJ8450735.1"/>
    </source>
</evidence>
<comment type="caution">
    <text evidence="3">The sequence shown here is derived from an EMBL/GenBank/DDBJ whole genome shotgun (WGS) entry which is preliminary data.</text>
</comment>
<gene>
    <name evidence="3" type="ORF">Cgig2_021207</name>
</gene>
<evidence type="ECO:0000256" key="1">
    <source>
        <dbReference type="SAM" id="MobiDB-lite"/>
    </source>
</evidence>
<feature type="compositionally biased region" description="Basic and acidic residues" evidence="1">
    <location>
        <begin position="1"/>
        <end position="16"/>
    </location>
</feature>
<accession>A0A9Q1QSJ0</accession>
<proteinExistence type="predicted"/>
<dbReference type="InterPro" id="IPR045218">
    <property type="entry name" value="DA1-like"/>
</dbReference>
<sequence>MEGEKQGHHHMPRQEDFASEEQTSPTCFEDQGRELEIEPGHANTSLVSYCNPCSVWPPQLLTGSILAHEMMHAWLRLRGFRMLNPQIEEGICQVMAYMWLESELNSGLGSSNSPISTSHAARSSRSNKRSPFEMKLGKFFRNQIESDISPVYGDGFRAAHQAVMKYGLQRTLDHIQMTGSLPF</sequence>
<dbReference type="Proteomes" id="UP001153076">
    <property type="component" value="Unassembled WGS sequence"/>
</dbReference>
<evidence type="ECO:0000259" key="2">
    <source>
        <dbReference type="Pfam" id="PF12315"/>
    </source>
</evidence>
<feature type="region of interest" description="Disordered" evidence="1">
    <location>
        <begin position="1"/>
        <end position="27"/>
    </location>
</feature>